<dbReference type="SMART" id="SM01217">
    <property type="entry name" value="Fn3_like"/>
    <property type="match status" value="1"/>
</dbReference>
<dbReference type="GO" id="GO:0016787">
    <property type="term" value="F:hydrolase activity"/>
    <property type="evidence" value="ECO:0007669"/>
    <property type="project" value="UniProtKB-KW"/>
</dbReference>
<evidence type="ECO:0000313" key="5">
    <source>
        <dbReference type="EMBL" id="MBW2961504.1"/>
    </source>
</evidence>
<dbReference type="InterPro" id="IPR026891">
    <property type="entry name" value="Fn3-like"/>
</dbReference>
<dbReference type="InterPro" id="IPR001764">
    <property type="entry name" value="Glyco_hydro_3_N"/>
</dbReference>
<evidence type="ECO:0000256" key="3">
    <source>
        <dbReference type="ARBA" id="ARBA00023277"/>
    </source>
</evidence>
<evidence type="ECO:0000256" key="1">
    <source>
        <dbReference type="ARBA" id="ARBA00005336"/>
    </source>
</evidence>
<dbReference type="Proteomes" id="UP000719267">
    <property type="component" value="Unassembled WGS sequence"/>
</dbReference>
<dbReference type="Pfam" id="PF00933">
    <property type="entry name" value="Glyco_hydro_3"/>
    <property type="match status" value="1"/>
</dbReference>
<dbReference type="Pfam" id="PF01915">
    <property type="entry name" value="Glyco_hydro_3_C"/>
    <property type="match status" value="1"/>
</dbReference>
<feature type="domain" description="Fibronectin type III-like" evidence="4">
    <location>
        <begin position="679"/>
        <end position="750"/>
    </location>
</feature>
<evidence type="ECO:0000313" key="6">
    <source>
        <dbReference type="Proteomes" id="UP000719267"/>
    </source>
</evidence>
<keyword evidence="6" id="KW-1185">Reference proteome</keyword>
<dbReference type="EMBL" id="JAHWDF010000005">
    <property type="protein sequence ID" value="MBW2961504.1"/>
    <property type="molecule type" value="Genomic_DNA"/>
</dbReference>
<dbReference type="RefSeq" id="WP_219039785.1">
    <property type="nucleotide sequence ID" value="NZ_JAHWDF010000005.1"/>
</dbReference>
<gene>
    <name evidence="5" type="ORF">KW502_06805</name>
</gene>
<dbReference type="InterPro" id="IPR002772">
    <property type="entry name" value="Glyco_hydro_3_C"/>
</dbReference>
<dbReference type="PROSITE" id="PS00775">
    <property type="entry name" value="GLYCOSYL_HYDROL_F3"/>
    <property type="match status" value="1"/>
</dbReference>
<evidence type="ECO:0000256" key="2">
    <source>
        <dbReference type="ARBA" id="ARBA00022801"/>
    </source>
</evidence>
<sequence length="785" mass="85716">MKKNFRKLGVFAVVALGSIQLTTAQKAPQLGKASVDEVIQAMTVEEKVDLLVGPGMPGYAGLVPLEGEPDVRVLGQAGGNEEVNRLGIPKTVFADGPAGLRIQPKRENNPNTYYATAFPVGTALASSWNTELIEEVGQAMGEEVKEYGVDVLLAPALNIHRNPLNGRNFEYYSEDPLVAGKIASAYVKGIQSHDVGTSIKHFAANNQETNRLSVNAHITERAMREIYLRGFEIAIKEAQPWTVMTAYNKINGVYASANEDLLIKVLRDEWGYKGLVMTDWFGGYPGFGSIIAEGSVSDVVAQMEAGNDLLMPGTQNQKGALIKAIKEGKVDEAAIDRNLRNILNYILKTPTVADYKYSDDPDLKAHAEVTRNAATEGMILLKNNENALPYTNKKGTVAVFGDTSYDFIAGGTGSGDVNEAYTVSLIEGLTNAGYTIDSDLQEAYVPFVKEATAKEMKRRQEEGGLLASVQRIPEMPLAKEMVVNKAKSSEVAVITIGRNAGEQHDRKINNDFYLGQDEIKMINTVSDAFHAEGKKVIVILNIGGVIETASWKDKVDAVLLAWQAGQEGGNSVADVFSGAKNPSGKLTMTFPMDYNNEPTAANFPGVPANDPKEVFYEEGIYVGYRYFNTFNVKPSYEFGFGKSYTTFEYSDLKLSETNFEDELEVSVKVKNTGKVAGKEVVQVYLSAPAKMVDKPAEELRAFGKTKLLKPGKSQKLKFTIKAKDLASFVDSKSAWIAEKGTYNLKVGASSLDIKLNKEFTLAKDITVEKVNNAFDLDAEMETLKN</sequence>
<dbReference type="InterPro" id="IPR050288">
    <property type="entry name" value="Cellulose_deg_GH3"/>
</dbReference>
<comment type="caution">
    <text evidence="5">The sequence shown here is derived from an EMBL/GenBank/DDBJ whole genome shotgun (WGS) entry which is preliminary data.</text>
</comment>
<dbReference type="Pfam" id="PF14310">
    <property type="entry name" value="Fn3-like"/>
    <property type="match status" value="1"/>
</dbReference>
<name>A0ABS6W185_9FLAO</name>
<evidence type="ECO:0000259" key="4">
    <source>
        <dbReference type="SMART" id="SM01217"/>
    </source>
</evidence>
<dbReference type="PANTHER" id="PTHR42715">
    <property type="entry name" value="BETA-GLUCOSIDASE"/>
    <property type="match status" value="1"/>
</dbReference>
<reference evidence="5 6" key="1">
    <citation type="submission" date="2021-07" db="EMBL/GenBank/DDBJ databases">
        <title>Mesonia aestuariivivens sp. nov., isolated from a tidal flat.</title>
        <authorList>
            <person name="Kim Y.-O."/>
            <person name="Yoon J.-H."/>
        </authorList>
    </citation>
    <scope>NUCLEOTIDE SEQUENCE [LARGE SCALE GENOMIC DNA]</scope>
    <source>
        <strain evidence="5 6">JHPTF-M18</strain>
    </source>
</reference>
<dbReference type="PANTHER" id="PTHR42715:SF10">
    <property type="entry name" value="BETA-GLUCOSIDASE"/>
    <property type="match status" value="1"/>
</dbReference>
<comment type="similarity">
    <text evidence="1">Belongs to the glycosyl hydrolase 3 family.</text>
</comment>
<organism evidence="5 6">
    <name type="scientific">Mesonia aestuariivivens</name>
    <dbReference type="NCBI Taxonomy" id="2796128"/>
    <lineage>
        <taxon>Bacteria</taxon>
        <taxon>Pseudomonadati</taxon>
        <taxon>Bacteroidota</taxon>
        <taxon>Flavobacteriia</taxon>
        <taxon>Flavobacteriales</taxon>
        <taxon>Flavobacteriaceae</taxon>
        <taxon>Mesonia</taxon>
    </lineage>
</organism>
<protein>
    <submittedName>
        <fullName evidence="5">Glycoside hydrolase family 3 C-terminal domain-containing protein</fullName>
    </submittedName>
</protein>
<accession>A0ABS6W185</accession>
<keyword evidence="2 5" id="KW-0378">Hydrolase</keyword>
<keyword evidence="3" id="KW-0119">Carbohydrate metabolism</keyword>
<dbReference type="InterPro" id="IPR019800">
    <property type="entry name" value="Glyco_hydro_3_AS"/>
</dbReference>
<proteinExistence type="inferred from homology"/>